<dbReference type="SUPFAM" id="SSF55961">
    <property type="entry name" value="Bet v1-like"/>
    <property type="match status" value="1"/>
</dbReference>
<dbReference type="EMBL" id="JBHFFA010000007">
    <property type="protein sequence ID" value="KAL2612866.1"/>
    <property type="molecule type" value="Genomic_DNA"/>
</dbReference>
<sequence>MPLSRVMRDTDSQGGDSRRVCLPPDDVYDIITDPNNRRVFKNVKEVTYRKVLEDDGDRQLVEVEQLGRWKFLVFSGTFACRVFVEQSRTEFSMHYHLARQGMMKKFQGSWKIEPKYDNESGSSSSENGENSDSENSKKLIGSWVNLQQIVQPALIPPWPLSNYVRGISAQILKDVCADLQQEAMRLAAQKAKSMSFPVS</sequence>
<feature type="region of interest" description="Disordered" evidence="1">
    <location>
        <begin position="116"/>
        <end position="135"/>
    </location>
</feature>
<accession>A0ABD1XYA8</accession>
<reference evidence="3 4" key="1">
    <citation type="submission" date="2024-09" db="EMBL/GenBank/DDBJ databases">
        <title>Chromosome-scale assembly of Riccia fluitans.</title>
        <authorList>
            <person name="Paukszto L."/>
            <person name="Sawicki J."/>
            <person name="Karawczyk K."/>
            <person name="Piernik-Szablinska J."/>
            <person name="Szczecinska M."/>
            <person name="Mazdziarz M."/>
        </authorList>
    </citation>
    <scope>NUCLEOTIDE SEQUENCE [LARGE SCALE GENOMIC DNA]</scope>
    <source>
        <strain evidence="3">Rf_01</strain>
        <tissue evidence="3">Aerial parts of the thallus</tissue>
    </source>
</reference>
<dbReference type="InterPro" id="IPR023393">
    <property type="entry name" value="START-like_dom_sf"/>
</dbReference>
<dbReference type="Proteomes" id="UP001605036">
    <property type="component" value="Unassembled WGS sequence"/>
</dbReference>
<evidence type="ECO:0000259" key="2">
    <source>
        <dbReference type="Pfam" id="PF02713"/>
    </source>
</evidence>
<proteinExistence type="predicted"/>
<dbReference type="Gene3D" id="3.30.530.20">
    <property type="match status" value="1"/>
</dbReference>
<comment type="caution">
    <text evidence="3">The sequence shown here is derived from an EMBL/GenBank/DDBJ whole genome shotgun (WGS) entry which is preliminary data.</text>
</comment>
<evidence type="ECO:0000256" key="1">
    <source>
        <dbReference type="SAM" id="MobiDB-lite"/>
    </source>
</evidence>
<evidence type="ECO:0000313" key="3">
    <source>
        <dbReference type="EMBL" id="KAL2612866.1"/>
    </source>
</evidence>
<gene>
    <name evidence="3" type="ORF">R1flu_024558</name>
</gene>
<organism evidence="3 4">
    <name type="scientific">Riccia fluitans</name>
    <dbReference type="NCBI Taxonomy" id="41844"/>
    <lineage>
        <taxon>Eukaryota</taxon>
        <taxon>Viridiplantae</taxon>
        <taxon>Streptophyta</taxon>
        <taxon>Embryophyta</taxon>
        <taxon>Marchantiophyta</taxon>
        <taxon>Marchantiopsida</taxon>
        <taxon>Marchantiidae</taxon>
        <taxon>Marchantiales</taxon>
        <taxon>Ricciaceae</taxon>
        <taxon>Riccia</taxon>
    </lineage>
</organism>
<dbReference type="AlphaFoldDB" id="A0ABD1XYA8"/>
<protein>
    <recommendedName>
        <fullName evidence="2">DUF220 domain-containing protein</fullName>
    </recommendedName>
</protein>
<dbReference type="Pfam" id="PF02713">
    <property type="entry name" value="DUF220"/>
    <property type="match status" value="1"/>
</dbReference>
<feature type="domain" description="DUF220" evidence="2">
    <location>
        <begin position="75"/>
        <end position="120"/>
    </location>
</feature>
<evidence type="ECO:0000313" key="4">
    <source>
        <dbReference type="Proteomes" id="UP001605036"/>
    </source>
</evidence>
<dbReference type="PANTHER" id="PTHR31385:SF15">
    <property type="entry name" value="COENZYME Q-BINDING PROTEIN COQ10 START DOMAIN-CONTAINING PROTEIN"/>
    <property type="match status" value="1"/>
</dbReference>
<dbReference type="PANTHER" id="PTHR31385">
    <property type="entry name" value="PUTATIVE (DUF220)-RELATED"/>
    <property type="match status" value="1"/>
</dbReference>
<dbReference type="InterPro" id="IPR003863">
    <property type="entry name" value="DUF220"/>
</dbReference>
<feature type="compositionally biased region" description="Low complexity" evidence="1">
    <location>
        <begin position="119"/>
        <end position="130"/>
    </location>
</feature>
<keyword evidence="4" id="KW-1185">Reference proteome</keyword>
<name>A0ABD1XYA8_9MARC</name>